<evidence type="ECO:0000256" key="3">
    <source>
        <dbReference type="ARBA" id="ARBA00021740"/>
    </source>
</evidence>
<feature type="domain" description="PAS" evidence="17">
    <location>
        <begin position="9"/>
        <end position="63"/>
    </location>
</feature>
<dbReference type="InterPro" id="IPR000014">
    <property type="entry name" value="PAS"/>
</dbReference>
<dbReference type="Pfam" id="PF00989">
    <property type="entry name" value="PAS"/>
    <property type="match status" value="1"/>
</dbReference>
<evidence type="ECO:0000256" key="5">
    <source>
        <dbReference type="ARBA" id="ARBA00022553"/>
    </source>
</evidence>
<keyword evidence="8" id="KW-0288">FMN</keyword>
<dbReference type="SMART" id="SM00911">
    <property type="entry name" value="HWE_HK"/>
    <property type="match status" value="1"/>
</dbReference>
<dbReference type="CDD" id="cd00130">
    <property type="entry name" value="PAS"/>
    <property type="match status" value="1"/>
</dbReference>
<sequence length="335" mass="36698">MTKLSSIHTEAWLAALVESSNDAIISKTLGGIVTSWNASAERTFGYSAEEMIGQSILQIIPPERHGEEALILGRIRGGERLDHFETRRRRKDGTLIDIALTVSPIKDETGRILGVSKIARDITEERRARETQRLLMREVNHRSKNLLAVVEAMVRRSVTRTPPAEFARRVSARIGALSRTLDLIVRGDWLGVDLNELVLAHAAIVPPPIQARYSIAGPKLRISPNAAQALGLALHELFEGSALRLRDVTGGEVVVTWVGDQADQSLQFSWSEALHSDKDELDDFARDVLSKVLPLSLNGVATLAITDAGWQWSVSTTSDVAFGPQIVDPLGSQGR</sequence>
<evidence type="ECO:0000256" key="15">
    <source>
        <dbReference type="ARBA" id="ARBA00023026"/>
    </source>
</evidence>
<keyword evidence="16" id="KW-0675">Receptor</keyword>
<keyword evidence="11" id="KW-0547">Nucleotide-binding</keyword>
<evidence type="ECO:0000256" key="1">
    <source>
        <dbReference type="ARBA" id="ARBA00000085"/>
    </source>
</evidence>
<keyword evidence="6" id="KW-0716">Sensory transduction</keyword>
<dbReference type="RefSeq" id="WP_220305084.1">
    <property type="nucleotide sequence ID" value="NZ_CP080590.1"/>
</dbReference>
<evidence type="ECO:0000256" key="13">
    <source>
        <dbReference type="ARBA" id="ARBA00022840"/>
    </source>
</evidence>
<evidence type="ECO:0000256" key="9">
    <source>
        <dbReference type="ARBA" id="ARBA00022679"/>
    </source>
</evidence>
<keyword evidence="4" id="KW-0600">Photoreceptor protein</keyword>
<keyword evidence="13" id="KW-0067">ATP-binding</keyword>
<dbReference type="EMBL" id="CP080590">
    <property type="protein sequence ID" value="QYO76615.1"/>
    <property type="molecule type" value="Genomic_DNA"/>
</dbReference>
<dbReference type="EC" id="2.7.13.3" evidence="2"/>
<organism evidence="19 20">
    <name type="scientific">Devosia salina</name>
    <dbReference type="NCBI Taxonomy" id="2860336"/>
    <lineage>
        <taxon>Bacteria</taxon>
        <taxon>Pseudomonadati</taxon>
        <taxon>Pseudomonadota</taxon>
        <taxon>Alphaproteobacteria</taxon>
        <taxon>Hyphomicrobiales</taxon>
        <taxon>Devosiaceae</taxon>
        <taxon>Devosia</taxon>
    </lineage>
</organism>
<gene>
    <name evidence="19" type="ORF">K1X15_18855</name>
</gene>
<dbReference type="SMART" id="SM00091">
    <property type="entry name" value="PAS"/>
    <property type="match status" value="1"/>
</dbReference>
<keyword evidence="20" id="KW-1185">Reference proteome</keyword>
<keyword evidence="15" id="KW-0843">Virulence</keyword>
<evidence type="ECO:0000256" key="11">
    <source>
        <dbReference type="ARBA" id="ARBA00022741"/>
    </source>
</evidence>
<evidence type="ECO:0000259" key="18">
    <source>
        <dbReference type="PROSITE" id="PS50113"/>
    </source>
</evidence>
<keyword evidence="14" id="KW-0157">Chromophore</keyword>
<evidence type="ECO:0000256" key="7">
    <source>
        <dbReference type="ARBA" id="ARBA00022630"/>
    </source>
</evidence>
<dbReference type="SMART" id="SM00086">
    <property type="entry name" value="PAC"/>
    <property type="match status" value="1"/>
</dbReference>
<evidence type="ECO:0000256" key="16">
    <source>
        <dbReference type="ARBA" id="ARBA00023170"/>
    </source>
</evidence>
<dbReference type="Pfam" id="PF07536">
    <property type="entry name" value="HWE_HK"/>
    <property type="match status" value="1"/>
</dbReference>
<dbReference type="InterPro" id="IPR001610">
    <property type="entry name" value="PAC"/>
</dbReference>
<dbReference type="PANTHER" id="PTHR41523">
    <property type="entry name" value="TWO-COMPONENT SYSTEM SENSOR PROTEIN"/>
    <property type="match status" value="1"/>
</dbReference>
<dbReference type="NCBIfam" id="TIGR00229">
    <property type="entry name" value="sensory_box"/>
    <property type="match status" value="1"/>
</dbReference>
<dbReference type="PROSITE" id="PS50112">
    <property type="entry name" value="PAS"/>
    <property type="match status" value="1"/>
</dbReference>
<keyword evidence="10" id="KW-0677">Repeat</keyword>
<proteinExistence type="predicted"/>
<evidence type="ECO:0000313" key="20">
    <source>
        <dbReference type="Proteomes" id="UP000825799"/>
    </source>
</evidence>
<dbReference type="InterPro" id="IPR013767">
    <property type="entry name" value="PAS_fold"/>
</dbReference>
<dbReference type="SUPFAM" id="SSF55785">
    <property type="entry name" value="PYP-like sensor domain (PAS domain)"/>
    <property type="match status" value="1"/>
</dbReference>
<keyword evidence="7" id="KW-0285">Flavoprotein</keyword>
<protein>
    <recommendedName>
        <fullName evidence="3">Blue-light-activated histidine kinase</fullName>
        <ecNumber evidence="2">2.7.13.3</ecNumber>
    </recommendedName>
</protein>
<evidence type="ECO:0000256" key="2">
    <source>
        <dbReference type="ARBA" id="ARBA00012438"/>
    </source>
</evidence>
<dbReference type="PROSITE" id="PS50113">
    <property type="entry name" value="PAC"/>
    <property type="match status" value="1"/>
</dbReference>
<keyword evidence="12" id="KW-0418">Kinase</keyword>
<evidence type="ECO:0000313" key="19">
    <source>
        <dbReference type="EMBL" id="QYO76615.1"/>
    </source>
</evidence>
<reference evidence="19 20" key="1">
    <citation type="submission" date="2021-08" db="EMBL/GenBank/DDBJ databases">
        <title>Devosia salina sp. nov., isolated from the South China Sea sediment.</title>
        <authorList>
            <person name="Zhou Z."/>
        </authorList>
    </citation>
    <scope>NUCLEOTIDE SEQUENCE [LARGE SCALE GENOMIC DNA]</scope>
    <source>
        <strain evidence="19 20">SCS-3</strain>
    </source>
</reference>
<evidence type="ECO:0000256" key="8">
    <source>
        <dbReference type="ARBA" id="ARBA00022643"/>
    </source>
</evidence>
<evidence type="ECO:0000259" key="17">
    <source>
        <dbReference type="PROSITE" id="PS50112"/>
    </source>
</evidence>
<comment type="catalytic activity">
    <reaction evidence="1">
        <text>ATP + protein L-histidine = ADP + protein N-phospho-L-histidine.</text>
        <dbReference type="EC" id="2.7.13.3"/>
    </reaction>
</comment>
<evidence type="ECO:0000256" key="6">
    <source>
        <dbReference type="ARBA" id="ARBA00022606"/>
    </source>
</evidence>
<evidence type="ECO:0000256" key="12">
    <source>
        <dbReference type="ARBA" id="ARBA00022777"/>
    </source>
</evidence>
<dbReference type="PANTHER" id="PTHR41523:SF8">
    <property type="entry name" value="ETHYLENE RESPONSE SENSOR PROTEIN"/>
    <property type="match status" value="1"/>
</dbReference>
<evidence type="ECO:0000256" key="4">
    <source>
        <dbReference type="ARBA" id="ARBA00022543"/>
    </source>
</evidence>
<dbReference type="Gene3D" id="3.30.450.20">
    <property type="entry name" value="PAS domain"/>
    <property type="match status" value="1"/>
</dbReference>
<accession>A0ABX8WCE7</accession>
<dbReference type="InterPro" id="IPR000700">
    <property type="entry name" value="PAS-assoc_C"/>
</dbReference>
<feature type="domain" description="PAC" evidence="18">
    <location>
        <begin position="82"/>
        <end position="134"/>
    </location>
</feature>
<dbReference type="InterPro" id="IPR011102">
    <property type="entry name" value="Sig_transdc_His_kinase_HWE"/>
</dbReference>
<dbReference type="InterPro" id="IPR035965">
    <property type="entry name" value="PAS-like_dom_sf"/>
</dbReference>
<dbReference type="Proteomes" id="UP000825799">
    <property type="component" value="Chromosome"/>
</dbReference>
<keyword evidence="5" id="KW-0597">Phosphoprotein</keyword>
<keyword evidence="9" id="KW-0808">Transferase</keyword>
<evidence type="ECO:0000256" key="10">
    <source>
        <dbReference type="ARBA" id="ARBA00022737"/>
    </source>
</evidence>
<name>A0ABX8WCE7_9HYPH</name>
<evidence type="ECO:0000256" key="14">
    <source>
        <dbReference type="ARBA" id="ARBA00022991"/>
    </source>
</evidence>